<dbReference type="EMBL" id="JBHUOZ010000003">
    <property type="protein sequence ID" value="MFD2921371.1"/>
    <property type="molecule type" value="Genomic_DNA"/>
</dbReference>
<keyword evidence="1" id="KW-0472">Membrane</keyword>
<keyword evidence="3" id="KW-1185">Reference proteome</keyword>
<dbReference type="RefSeq" id="WP_386101541.1">
    <property type="nucleotide sequence ID" value="NZ_JBHUOZ010000003.1"/>
</dbReference>
<comment type="caution">
    <text evidence="2">The sequence shown here is derived from an EMBL/GenBank/DDBJ whole genome shotgun (WGS) entry which is preliminary data.</text>
</comment>
<keyword evidence="1" id="KW-1133">Transmembrane helix</keyword>
<gene>
    <name evidence="2" type="ORF">ACFS6H_16715</name>
</gene>
<feature type="transmembrane region" description="Helical" evidence="1">
    <location>
        <begin position="37"/>
        <end position="57"/>
    </location>
</feature>
<dbReference type="NCBIfam" id="NF037968">
    <property type="entry name" value="SemiSWEET_2"/>
    <property type="match status" value="1"/>
</dbReference>
<protein>
    <submittedName>
        <fullName evidence="2">SemiSWEET transporter</fullName>
    </submittedName>
</protein>
<evidence type="ECO:0000313" key="2">
    <source>
        <dbReference type="EMBL" id="MFD2921371.1"/>
    </source>
</evidence>
<feature type="transmembrane region" description="Helical" evidence="1">
    <location>
        <begin position="63"/>
        <end position="82"/>
    </location>
</feature>
<organism evidence="2 3">
    <name type="scientific">Terrimonas rubra</name>
    <dbReference type="NCBI Taxonomy" id="1035890"/>
    <lineage>
        <taxon>Bacteria</taxon>
        <taxon>Pseudomonadati</taxon>
        <taxon>Bacteroidota</taxon>
        <taxon>Chitinophagia</taxon>
        <taxon>Chitinophagales</taxon>
        <taxon>Chitinophagaceae</taxon>
        <taxon>Terrimonas</taxon>
    </lineage>
</organism>
<dbReference type="Proteomes" id="UP001597511">
    <property type="component" value="Unassembled WGS sequence"/>
</dbReference>
<name>A0ABW6A8V3_9BACT</name>
<keyword evidence="1" id="KW-0812">Transmembrane</keyword>
<feature type="transmembrane region" description="Helical" evidence="1">
    <location>
        <begin position="6"/>
        <end position="25"/>
    </location>
</feature>
<dbReference type="Pfam" id="PF03083">
    <property type="entry name" value="MtN3_slv"/>
    <property type="match status" value="1"/>
</dbReference>
<accession>A0ABW6A8V3</accession>
<dbReference type="Gene3D" id="1.20.1280.290">
    <property type="match status" value="1"/>
</dbReference>
<evidence type="ECO:0000313" key="3">
    <source>
        <dbReference type="Proteomes" id="UP001597511"/>
    </source>
</evidence>
<dbReference type="InterPro" id="IPR047662">
    <property type="entry name" value="SemiSWEET"/>
</dbReference>
<proteinExistence type="predicted"/>
<sequence length="87" mass="9673">MEINPIIIGILAGCLTAVAMIPQLVKIITQKKAEQISLGMVIILITGLSCWVWYGILINDYPVIITNAFSILVNLLIIIFSLKYKKK</sequence>
<dbReference type="InterPro" id="IPR004316">
    <property type="entry name" value="SWEET_rpt"/>
</dbReference>
<evidence type="ECO:0000256" key="1">
    <source>
        <dbReference type="SAM" id="Phobius"/>
    </source>
</evidence>
<reference evidence="3" key="1">
    <citation type="journal article" date="2019" name="Int. J. Syst. Evol. Microbiol.">
        <title>The Global Catalogue of Microorganisms (GCM) 10K type strain sequencing project: providing services to taxonomists for standard genome sequencing and annotation.</title>
        <authorList>
            <consortium name="The Broad Institute Genomics Platform"/>
            <consortium name="The Broad Institute Genome Sequencing Center for Infectious Disease"/>
            <person name="Wu L."/>
            <person name="Ma J."/>
        </authorList>
    </citation>
    <scope>NUCLEOTIDE SEQUENCE [LARGE SCALE GENOMIC DNA]</scope>
    <source>
        <strain evidence="3">KCTC 23299</strain>
    </source>
</reference>